<gene>
    <name evidence="1" type="ORF">WICANDRAFT_75913</name>
</gene>
<reference evidence="1 2" key="1">
    <citation type="journal article" date="2016" name="Proc. Natl. Acad. Sci. U.S.A.">
        <title>Comparative genomics of biotechnologically important yeasts.</title>
        <authorList>
            <person name="Riley R."/>
            <person name="Haridas S."/>
            <person name="Wolfe K.H."/>
            <person name="Lopes M.R."/>
            <person name="Hittinger C.T."/>
            <person name="Goeker M."/>
            <person name="Salamov A.A."/>
            <person name="Wisecaver J.H."/>
            <person name="Long T.M."/>
            <person name="Calvey C.H."/>
            <person name="Aerts A.L."/>
            <person name="Barry K.W."/>
            <person name="Choi C."/>
            <person name="Clum A."/>
            <person name="Coughlan A.Y."/>
            <person name="Deshpande S."/>
            <person name="Douglass A.P."/>
            <person name="Hanson S.J."/>
            <person name="Klenk H.-P."/>
            <person name="LaButti K.M."/>
            <person name="Lapidus A."/>
            <person name="Lindquist E.A."/>
            <person name="Lipzen A.M."/>
            <person name="Meier-Kolthoff J.P."/>
            <person name="Ohm R.A."/>
            <person name="Otillar R.P."/>
            <person name="Pangilinan J.L."/>
            <person name="Peng Y."/>
            <person name="Rokas A."/>
            <person name="Rosa C.A."/>
            <person name="Scheuner C."/>
            <person name="Sibirny A.A."/>
            <person name="Slot J.C."/>
            <person name="Stielow J.B."/>
            <person name="Sun H."/>
            <person name="Kurtzman C.P."/>
            <person name="Blackwell M."/>
            <person name="Grigoriev I.V."/>
            <person name="Jeffries T.W."/>
        </authorList>
    </citation>
    <scope>NUCLEOTIDE SEQUENCE [LARGE SCALE GENOMIC DNA]</scope>
    <source>
        <strain evidence="2">ATCC 58044 / CBS 1984 / NCYC 433 / NRRL Y-366-8</strain>
    </source>
</reference>
<evidence type="ECO:0000313" key="2">
    <source>
        <dbReference type="Proteomes" id="UP000094112"/>
    </source>
</evidence>
<evidence type="ECO:0000313" key="1">
    <source>
        <dbReference type="EMBL" id="ODQ61712.1"/>
    </source>
</evidence>
<proteinExistence type="predicted"/>
<dbReference type="EMBL" id="KV454208">
    <property type="protein sequence ID" value="ODQ61712.1"/>
    <property type="molecule type" value="Genomic_DNA"/>
</dbReference>
<accession>A0A1E3P9T8</accession>
<sequence>MALVMAHGRALGILYKAMDLRGFNNIIKERNEMLFKAFPSRYIDLDSEIIHKYAENSVRLVKEEMTQTLRKIAHIRPYRNKFKKRTQDMNDIDKVYYELYCIKQSIKNRDDHANN</sequence>
<dbReference type="GeneID" id="30201536"/>
<dbReference type="Proteomes" id="UP000094112">
    <property type="component" value="Unassembled WGS sequence"/>
</dbReference>
<organism evidence="1 2">
    <name type="scientific">Wickerhamomyces anomalus (strain ATCC 58044 / CBS 1984 / NCYC 433 / NRRL Y-366-8)</name>
    <name type="common">Yeast</name>
    <name type="synonym">Hansenula anomala</name>
    <dbReference type="NCBI Taxonomy" id="683960"/>
    <lineage>
        <taxon>Eukaryota</taxon>
        <taxon>Fungi</taxon>
        <taxon>Dikarya</taxon>
        <taxon>Ascomycota</taxon>
        <taxon>Saccharomycotina</taxon>
        <taxon>Saccharomycetes</taxon>
        <taxon>Phaffomycetales</taxon>
        <taxon>Wickerhamomycetaceae</taxon>
        <taxon>Wickerhamomyces</taxon>
    </lineage>
</organism>
<keyword evidence="2" id="KW-1185">Reference proteome</keyword>
<dbReference type="AlphaFoldDB" id="A0A1E3P9T8"/>
<dbReference type="RefSeq" id="XP_019040919.1">
    <property type="nucleotide sequence ID" value="XM_019184290.1"/>
</dbReference>
<name>A0A1E3P9T8_WICAA</name>
<protein>
    <submittedName>
        <fullName evidence="1">Uncharacterized protein</fullName>
    </submittedName>
</protein>